<organism evidence="2 3">
    <name type="scientific">Streptomyces tuirus</name>
    <dbReference type="NCBI Taxonomy" id="68278"/>
    <lineage>
        <taxon>Bacteria</taxon>
        <taxon>Bacillati</taxon>
        <taxon>Actinomycetota</taxon>
        <taxon>Actinomycetes</taxon>
        <taxon>Kitasatosporales</taxon>
        <taxon>Streptomycetaceae</taxon>
        <taxon>Streptomyces</taxon>
    </lineage>
</organism>
<dbReference type="Proteomes" id="UP000516373">
    <property type="component" value="Chromosome"/>
</dbReference>
<accession>A0A7G1N9M7</accession>
<sequence length="87" mass="9556">MDSGNEITSEAELEAVPETPRTNADKILDALADGPASETDLLAALDEDGGKDVKRRSVRTTISNLRRKGKIAVICDRRHTMRPEIRP</sequence>
<evidence type="ECO:0000313" key="2">
    <source>
        <dbReference type="EMBL" id="BCL18244.1"/>
    </source>
</evidence>
<feature type="region of interest" description="Disordered" evidence="1">
    <location>
        <begin position="1"/>
        <end position="22"/>
    </location>
</feature>
<evidence type="ECO:0000256" key="1">
    <source>
        <dbReference type="SAM" id="MobiDB-lite"/>
    </source>
</evidence>
<gene>
    <name evidence="2" type="ORF">GCM10017668_00870</name>
</gene>
<dbReference type="RefSeq" id="WP_190895843.1">
    <property type="nucleotide sequence ID" value="NZ_AP023439.1"/>
</dbReference>
<protein>
    <submittedName>
        <fullName evidence="2">Uncharacterized protein</fullName>
    </submittedName>
</protein>
<proteinExistence type="predicted"/>
<evidence type="ECO:0000313" key="3">
    <source>
        <dbReference type="Proteomes" id="UP000516373"/>
    </source>
</evidence>
<reference evidence="2 3" key="1">
    <citation type="journal article" date="2014" name="Int. J. Syst. Evol. Microbiol.">
        <title>Complete genome sequence of Corynebacterium casei LMG S-19264T (=DSM 44701T), isolated from a smear-ripened cheese.</title>
        <authorList>
            <consortium name="US DOE Joint Genome Institute (JGI-PGF)"/>
            <person name="Walter F."/>
            <person name="Albersmeier A."/>
            <person name="Kalinowski J."/>
            <person name="Ruckert C."/>
        </authorList>
    </citation>
    <scope>NUCLEOTIDE SEQUENCE [LARGE SCALE GENOMIC DNA]</scope>
    <source>
        <strain evidence="2 3">JCM 4255</strain>
    </source>
</reference>
<dbReference type="AlphaFoldDB" id="A0A7G1N9M7"/>
<dbReference type="KEGG" id="stui:GCM10017668_00870"/>
<name>A0A7G1N9M7_9ACTN</name>
<dbReference type="EMBL" id="AP023439">
    <property type="protein sequence ID" value="BCL18244.1"/>
    <property type="molecule type" value="Genomic_DNA"/>
</dbReference>